<name>A0A9P6GRI1_9PLEO</name>
<dbReference type="EMBL" id="WJXW01000002">
    <property type="protein sequence ID" value="KAF9740208.1"/>
    <property type="molecule type" value="Genomic_DNA"/>
</dbReference>
<protein>
    <submittedName>
        <fullName evidence="1">Uncharacterized protein</fullName>
    </submittedName>
</protein>
<accession>A0A9P6GRI1</accession>
<reference evidence="1" key="1">
    <citation type="journal article" date="2020" name="Mol. Plant Microbe Interact.">
        <title>Genome Sequence of the Biocontrol Agent Coniothyrium minitans strain Conio (IMI 134523).</title>
        <authorList>
            <person name="Patel D."/>
            <person name="Shittu T.A."/>
            <person name="Baroncelli R."/>
            <person name="Muthumeenakshi S."/>
            <person name="Osborne T.H."/>
            <person name="Janganan T.K."/>
            <person name="Sreenivasaprasad S."/>
        </authorList>
    </citation>
    <scope>NUCLEOTIDE SEQUENCE</scope>
    <source>
        <strain evidence="1">Conio</strain>
    </source>
</reference>
<organism evidence="1 2">
    <name type="scientific">Paraphaeosphaeria minitans</name>
    <dbReference type="NCBI Taxonomy" id="565426"/>
    <lineage>
        <taxon>Eukaryota</taxon>
        <taxon>Fungi</taxon>
        <taxon>Dikarya</taxon>
        <taxon>Ascomycota</taxon>
        <taxon>Pezizomycotina</taxon>
        <taxon>Dothideomycetes</taxon>
        <taxon>Pleosporomycetidae</taxon>
        <taxon>Pleosporales</taxon>
        <taxon>Massarineae</taxon>
        <taxon>Didymosphaeriaceae</taxon>
        <taxon>Paraphaeosphaeria</taxon>
    </lineage>
</organism>
<comment type="caution">
    <text evidence="1">The sequence shown here is derived from an EMBL/GenBank/DDBJ whole genome shotgun (WGS) entry which is preliminary data.</text>
</comment>
<evidence type="ECO:0000313" key="1">
    <source>
        <dbReference type="EMBL" id="KAF9740208.1"/>
    </source>
</evidence>
<dbReference type="AlphaFoldDB" id="A0A9P6GRI1"/>
<evidence type="ECO:0000313" key="2">
    <source>
        <dbReference type="Proteomes" id="UP000756921"/>
    </source>
</evidence>
<proteinExistence type="predicted"/>
<sequence>MYFRSPVKTVSITPPSPTVTMATKSTSATGLPSVLTKTNLGTLDRILTRNTWEIF</sequence>
<dbReference type="Proteomes" id="UP000756921">
    <property type="component" value="Unassembled WGS sequence"/>
</dbReference>
<keyword evidence="2" id="KW-1185">Reference proteome</keyword>
<gene>
    <name evidence="1" type="ORF">PMIN01_02843</name>
</gene>